<dbReference type="EMBL" id="JAHCLR010000035">
    <property type="protein sequence ID" value="MBS9535048.1"/>
    <property type="molecule type" value="Genomic_DNA"/>
</dbReference>
<evidence type="ECO:0000313" key="2">
    <source>
        <dbReference type="EMBL" id="MBS9535048.1"/>
    </source>
</evidence>
<dbReference type="Pfam" id="PF00934">
    <property type="entry name" value="PE"/>
    <property type="match status" value="1"/>
</dbReference>
<dbReference type="InterPro" id="IPR000084">
    <property type="entry name" value="PE-PGRS_N"/>
</dbReference>
<protein>
    <submittedName>
        <fullName evidence="2">PE domain-containing protein</fullName>
    </submittedName>
</protein>
<feature type="domain" description="PE" evidence="1">
    <location>
        <begin position="3"/>
        <end position="90"/>
    </location>
</feature>
<proteinExistence type="predicted"/>
<keyword evidence="3" id="KW-1185">Reference proteome</keyword>
<reference evidence="2 3" key="1">
    <citation type="submission" date="2021-05" db="EMBL/GenBank/DDBJ databases">
        <title>Mycobacterium acidophilum sp. nov., an extremely acid-tolerant member of the genus Mycobacterium.</title>
        <authorList>
            <person name="Xia J."/>
        </authorList>
    </citation>
    <scope>NUCLEOTIDE SEQUENCE [LARGE SCALE GENOMIC DNA]</scope>
    <source>
        <strain evidence="2 3">M1</strain>
    </source>
</reference>
<sequence>MWSVQPELVLGSSAVEAGISTTTAAAAASASPALLGVLPMGNDPDSLLFHAALLAAGGGYLATVAEHAGQRGAFAGAQAGAAAVYGATEALRAATVALGG</sequence>
<evidence type="ECO:0000259" key="1">
    <source>
        <dbReference type="Pfam" id="PF00934"/>
    </source>
</evidence>
<dbReference type="Gene3D" id="1.10.287.850">
    <property type="entry name" value="HP0062-like domain"/>
    <property type="match status" value="1"/>
</dbReference>
<gene>
    <name evidence="2" type="ORF">KIH27_15775</name>
</gene>
<dbReference type="Proteomes" id="UP001519535">
    <property type="component" value="Unassembled WGS sequence"/>
</dbReference>
<comment type="caution">
    <text evidence="2">The sequence shown here is derived from an EMBL/GenBank/DDBJ whole genome shotgun (WGS) entry which is preliminary data.</text>
</comment>
<accession>A0ABS5RL57</accession>
<dbReference type="RefSeq" id="WP_214093914.1">
    <property type="nucleotide sequence ID" value="NZ_JAHCLR010000035.1"/>
</dbReference>
<evidence type="ECO:0000313" key="3">
    <source>
        <dbReference type="Proteomes" id="UP001519535"/>
    </source>
</evidence>
<organism evidence="2 3">
    <name type="scientific">Mycolicibacter acidiphilus</name>
    <dbReference type="NCBI Taxonomy" id="2835306"/>
    <lineage>
        <taxon>Bacteria</taxon>
        <taxon>Bacillati</taxon>
        <taxon>Actinomycetota</taxon>
        <taxon>Actinomycetes</taxon>
        <taxon>Mycobacteriales</taxon>
        <taxon>Mycobacteriaceae</taxon>
        <taxon>Mycolicibacter</taxon>
    </lineage>
</organism>
<name>A0ABS5RL57_9MYCO</name>